<dbReference type="EMBL" id="CCDI010000001">
    <property type="protein sequence ID" value="CDQ23182.1"/>
    <property type="molecule type" value="Genomic_DNA"/>
</dbReference>
<keyword evidence="1" id="KW-0472">Membrane</keyword>
<evidence type="ECO:0000313" key="2">
    <source>
        <dbReference type="EMBL" id="CDQ23182.1"/>
    </source>
</evidence>
<keyword evidence="1" id="KW-1133">Transmembrane helix</keyword>
<reference evidence="2 3" key="2">
    <citation type="submission" date="2014-05" db="EMBL/GenBank/DDBJ databases">
        <title>Draft genome sequence of Halobacillus karajensis HK-03.</title>
        <authorList>
            <person name="Khelaifia S."/>
            <person name="Croce O."/>
            <person name="Lagier J.C."/>
            <person name="Raoult D."/>
        </authorList>
    </citation>
    <scope>NUCLEOTIDE SEQUENCE [LARGE SCALE GENOMIC DNA]</scope>
    <source>
        <strain evidence="2 3">HD-03</strain>
    </source>
</reference>
<comment type="caution">
    <text evidence="2">The sequence shown here is derived from an EMBL/GenBank/DDBJ whole genome shotgun (WGS) entry which is preliminary data.</text>
</comment>
<evidence type="ECO:0000256" key="1">
    <source>
        <dbReference type="SAM" id="Phobius"/>
    </source>
</evidence>
<feature type="transmembrane region" description="Helical" evidence="1">
    <location>
        <begin position="12"/>
        <end position="34"/>
    </location>
</feature>
<proteinExistence type="predicted"/>
<accession>A0A024P5C9</accession>
<sequence>MVNLKNKLNLIIGLHIASTLMSATFSIVMLVLTLRHDRKVTGE</sequence>
<protein>
    <submittedName>
        <fullName evidence="2">Uncharacterized protein</fullName>
    </submittedName>
</protein>
<keyword evidence="3" id="KW-1185">Reference proteome</keyword>
<gene>
    <name evidence="2" type="ORF">BN983_01403</name>
</gene>
<dbReference type="Proteomes" id="UP000028868">
    <property type="component" value="Unassembled WGS sequence"/>
</dbReference>
<name>A0A024P5C9_9BACI</name>
<dbReference type="AlphaFoldDB" id="A0A024P5C9"/>
<keyword evidence="1" id="KW-0812">Transmembrane</keyword>
<evidence type="ECO:0000313" key="3">
    <source>
        <dbReference type="Proteomes" id="UP000028868"/>
    </source>
</evidence>
<organism evidence="2 3">
    <name type="scientific">Halobacillus karajensis</name>
    <dbReference type="NCBI Taxonomy" id="195088"/>
    <lineage>
        <taxon>Bacteria</taxon>
        <taxon>Bacillati</taxon>
        <taxon>Bacillota</taxon>
        <taxon>Bacilli</taxon>
        <taxon>Bacillales</taxon>
        <taxon>Bacillaceae</taxon>
        <taxon>Halobacillus</taxon>
    </lineage>
</organism>
<reference evidence="3" key="1">
    <citation type="submission" date="2014-03" db="EMBL/GenBank/DDBJ databases">
        <authorList>
            <person name="Urmite Genomes U."/>
        </authorList>
    </citation>
    <scope>NUCLEOTIDE SEQUENCE [LARGE SCALE GENOMIC DNA]</scope>
    <source>
        <strain evidence="3">HD-03</strain>
    </source>
</reference>